<dbReference type="InterPro" id="IPR000719">
    <property type="entry name" value="Prot_kinase_dom"/>
</dbReference>
<keyword evidence="5" id="KW-1185">Reference proteome</keyword>
<evidence type="ECO:0000259" key="3">
    <source>
        <dbReference type="SMART" id="SM00220"/>
    </source>
</evidence>
<feature type="compositionally biased region" description="Pro residues" evidence="1">
    <location>
        <begin position="386"/>
        <end position="395"/>
    </location>
</feature>
<feature type="region of interest" description="Disordered" evidence="1">
    <location>
        <begin position="496"/>
        <end position="525"/>
    </location>
</feature>
<evidence type="ECO:0000313" key="5">
    <source>
        <dbReference type="Proteomes" id="UP000245507"/>
    </source>
</evidence>
<accession>A0A316THG8</accession>
<dbReference type="InterPro" id="IPR011009">
    <property type="entry name" value="Kinase-like_dom_sf"/>
</dbReference>
<dbReference type="AlphaFoldDB" id="A0A316THG8"/>
<feature type="region of interest" description="Disordered" evidence="1">
    <location>
        <begin position="382"/>
        <end position="433"/>
    </location>
</feature>
<feature type="region of interest" description="Disordered" evidence="1">
    <location>
        <begin position="442"/>
        <end position="461"/>
    </location>
</feature>
<keyword evidence="2" id="KW-0472">Membrane</keyword>
<protein>
    <recommendedName>
        <fullName evidence="3">Protein kinase domain-containing protein</fullName>
    </recommendedName>
</protein>
<dbReference type="GO" id="GO:0004672">
    <property type="term" value="F:protein kinase activity"/>
    <property type="evidence" value="ECO:0007669"/>
    <property type="project" value="InterPro"/>
</dbReference>
<organism evidence="4 5">
    <name type="scientific">Nocardioides silvaticus</name>
    <dbReference type="NCBI Taxonomy" id="2201891"/>
    <lineage>
        <taxon>Bacteria</taxon>
        <taxon>Bacillati</taxon>
        <taxon>Actinomycetota</taxon>
        <taxon>Actinomycetes</taxon>
        <taxon>Propionibacteriales</taxon>
        <taxon>Nocardioidaceae</taxon>
        <taxon>Nocardioides</taxon>
    </lineage>
</organism>
<keyword evidence="2" id="KW-0812">Transmembrane</keyword>
<gene>
    <name evidence="4" type="ORF">DJ010_12515</name>
</gene>
<reference evidence="4 5" key="1">
    <citation type="submission" date="2018-05" db="EMBL/GenBank/DDBJ databases">
        <title>Nocardioides silvaticus genome.</title>
        <authorList>
            <person name="Li C."/>
            <person name="Wang G."/>
        </authorList>
    </citation>
    <scope>NUCLEOTIDE SEQUENCE [LARGE SCALE GENOMIC DNA]</scope>
    <source>
        <strain evidence="4 5">CCTCC AB 2018079</strain>
    </source>
</reference>
<feature type="compositionally biased region" description="Basic and acidic residues" evidence="1">
    <location>
        <begin position="451"/>
        <end position="461"/>
    </location>
</feature>
<feature type="domain" description="Protein kinase" evidence="3">
    <location>
        <begin position="6"/>
        <end position="248"/>
    </location>
</feature>
<dbReference type="Gene3D" id="1.10.510.10">
    <property type="entry name" value="Transferase(Phosphotransferase) domain 1"/>
    <property type="match status" value="1"/>
</dbReference>
<evidence type="ECO:0000256" key="1">
    <source>
        <dbReference type="SAM" id="MobiDB-lite"/>
    </source>
</evidence>
<keyword evidence="2" id="KW-1133">Transmembrane helix</keyword>
<name>A0A316THG8_9ACTN</name>
<feature type="transmembrane region" description="Helical" evidence="2">
    <location>
        <begin position="470"/>
        <end position="494"/>
    </location>
</feature>
<dbReference type="SMART" id="SM00220">
    <property type="entry name" value="S_TKc"/>
    <property type="match status" value="1"/>
</dbReference>
<dbReference type="EMBL" id="QGDD01000005">
    <property type="protein sequence ID" value="PWN02545.1"/>
    <property type="molecule type" value="Genomic_DNA"/>
</dbReference>
<feature type="region of interest" description="Disordered" evidence="1">
    <location>
        <begin position="313"/>
        <end position="355"/>
    </location>
</feature>
<evidence type="ECO:0000256" key="2">
    <source>
        <dbReference type="SAM" id="Phobius"/>
    </source>
</evidence>
<dbReference type="CDD" id="cd13973">
    <property type="entry name" value="PK_MviN-like"/>
    <property type="match status" value="1"/>
</dbReference>
<dbReference type="SUPFAM" id="SSF56112">
    <property type="entry name" value="Protein kinase-like (PK-like)"/>
    <property type="match status" value="1"/>
</dbReference>
<dbReference type="Proteomes" id="UP000245507">
    <property type="component" value="Unassembled WGS sequence"/>
</dbReference>
<evidence type="ECO:0000313" key="4">
    <source>
        <dbReference type="EMBL" id="PWN02545.1"/>
    </source>
</evidence>
<proteinExistence type="predicted"/>
<feature type="compositionally biased region" description="Acidic residues" evidence="1">
    <location>
        <begin position="319"/>
        <end position="348"/>
    </location>
</feature>
<dbReference type="Gene3D" id="3.30.200.20">
    <property type="entry name" value="Phosphorylase Kinase, domain 1"/>
    <property type="match status" value="1"/>
</dbReference>
<comment type="caution">
    <text evidence="4">The sequence shown here is derived from an EMBL/GenBank/DDBJ whole genome shotgun (WGS) entry which is preliminary data.</text>
</comment>
<dbReference type="GO" id="GO:0005524">
    <property type="term" value="F:ATP binding"/>
    <property type="evidence" value="ECO:0007669"/>
    <property type="project" value="InterPro"/>
</dbReference>
<sequence length="676" mass="71677">MLAGRYRLIDLLTESDGGRFWRAHDNVLERYVALHVIPDDDPRAPLLMAAARESATVLDARILRVLDAEIVDGKCFVVNEWGTGTSLDILVTAGGPLGPRRAAWLAAEVAGAVATAHSRGVAHGRLNPENVLIDRLGAVRLIGLCVDAALHGLPAGRLDHDRQDLAGLLYCSLTATWPGPSSSIVPAAPHAHDEVLAPRQVRAGVPRPLDQLWTDITETAHQQAKPGKSGRSKQLLQTRQLMQVRRWVGDNGAGPSEEVTTAQAVQDRLLEFLGDTTGLTEALAGSIPPINEVRPVVLPQVPEMTVRDFERTAAPFDDAPADEPEVTEEGSTELDELDELEEPDEPDEPPIPSVADIVDMPTEAGMPVFGDPEDGDEVAWLRARSVPPPPPPPFDEPPERPLFAPEPPEGAPVRRPRTDVPEPVRPSPPAAEASLAAAGFWPWEDTGAGPDLDHTGEHTADQDAVPGRSWLRLAMVVAACLALVVAVAVAFNLGRGRTPLGAERDPTRTPSLTTPPEPTTSPLPDVTVRAFDPQSEDGAENDADVPLAVDGNASTSWSTSTYRDQLGPALPALKEGVGVYLDLGVVREVARVDLDLVGTPTSVELYVTDEVPDAVPTGPPAAAAESAGPDLTLEPASAKGPGTAVTGRYVVVWFTSLPVVSGGFRAGLAEVVVRGR</sequence>